<dbReference type="InterPro" id="IPR006390">
    <property type="entry name" value="DHP_synth_dom"/>
</dbReference>
<keyword evidence="8" id="KW-0479">Metal-binding</keyword>
<comment type="similarity">
    <text evidence="4">Belongs to the DHPS family.</text>
</comment>
<evidence type="ECO:0000256" key="4">
    <source>
        <dbReference type="ARBA" id="ARBA00009503"/>
    </source>
</evidence>
<dbReference type="InterPro" id="IPR000489">
    <property type="entry name" value="Pterin-binding_dom"/>
</dbReference>
<feature type="domain" description="Pterin-binding" evidence="12">
    <location>
        <begin position="1"/>
        <end position="251"/>
    </location>
</feature>
<dbReference type="EMBL" id="RYZH01000033">
    <property type="protein sequence ID" value="RUL86228.1"/>
    <property type="molecule type" value="Genomic_DNA"/>
</dbReference>
<evidence type="ECO:0000313" key="13">
    <source>
        <dbReference type="EMBL" id="RUL86228.1"/>
    </source>
</evidence>
<dbReference type="InterPro" id="IPR045031">
    <property type="entry name" value="DHP_synth-like"/>
</dbReference>
<dbReference type="Pfam" id="PF00809">
    <property type="entry name" value="Pterin_bind"/>
    <property type="match status" value="1"/>
</dbReference>
<keyword evidence="10" id="KW-0289">Folate biosynthesis</keyword>
<comment type="cofactor">
    <cofactor evidence="2">
        <name>Mg(2+)</name>
        <dbReference type="ChEBI" id="CHEBI:18420"/>
    </cofactor>
</comment>
<dbReference type="CDD" id="cd00739">
    <property type="entry name" value="DHPS"/>
    <property type="match status" value="1"/>
</dbReference>
<dbReference type="AlphaFoldDB" id="A0A432MH20"/>
<accession>A0A432MH20</accession>
<dbReference type="GO" id="GO:0046654">
    <property type="term" value="P:tetrahydrofolate biosynthetic process"/>
    <property type="evidence" value="ECO:0007669"/>
    <property type="project" value="TreeGrafter"/>
</dbReference>
<dbReference type="FunFam" id="3.20.20.20:FF:000006">
    <property type="entry name" value="Dihydropteroate synthase"/>
    <property type="match status" value="1"/>
</dbReference>
<name>A0A432MH20_9BACT</name>
<evidence type="ECO:0000256" key="7">
    <source>
        <dbReference type="ARBA" id="ARBA00022679"/>
    </source>
</evidence>
<keyword evidence="14" id="KW-1185">Reference proteome</keyword>
<comment type="caution">
    <text evidence="13">The sequence shown here is derived from an EMBL/GenBank/DDBJ whole genome shotgun (WGS) entry which is preliminary data.</text>
</comment>
<keyword evidence="7 13" id="KW-0808">Transferase</keyword>
<evidence type="ECO:0000256" key="10">
    <source>
        <dbReference type="ARBA" id="ARBA00022909"/>
    </source>
</evidence>
<dbReference type="GO" id="GO:0004156">
    <property type="term" value="F:dihydropteroate synthase activity"/>
    <property type="evidence" value="ECO:0007669"/>
    <property type="project" value="UniProtKB-EC"/>
</dbReference>
<keyword evidence="9" id="KW-0460">Magnesium</keyword>
<dbReference type="GO" id="GO:0005829">
    <property type="term" value="C:cytosol"/>
    <property type="evidence" value="ECO:0007669"/>
    <property type="project" value="TreeGrafter"/>
</dbReference>
<dbReference type="PROSITE" id="PS00793">
    <property type="entry name" value="DHPS_2"/>
    <property type="match status" value="1"/>
</dbReference>
<evidence type="ECO:0000256" key="11">
    <source>
        <dbReference type="ARBA" id="ARBA00030193"/>
    </source>
</evidence>
<evidence type="ECO:0000313" key="14">
    <source>
        <dbReference type="Proteomes" id="UP000280296"/>
    </source>
</evidence>
<dbReference type="NCBIfam" id="TIGR01496">
    <property type="entry name" value="DHPS"/>
    <property type="match status" value="1"/>
</dbReference>
<evidence type="ECO:0000256" key="8">
    <source>
        <dbReference type="ARBA" id="ARBA00022723"/>
    </source>
</evidence>
<dbReference type="PROSITE" id="PS50972">
    <property type="entry name" value="PTERIN_BINDING"/>
    <property type="match status" value="1"/>
</dbReference>
<reference evidence="13 14" key="1">
    <citation type="submission" date="2018-12" db="EMBL/GenBank/DDBJ databases">
        <authorList>
            <person name="Toschakov S.V."/>
        </authorList>
    </citation>
    <scope>NUCLEOTIDE SEQUENCE [LARGE SCALE GENOMIC DNA]</scope>
    <source>
        <strain evidence="13 14">GM2012</strain>
    </source>
</reference>
<reference evidence="13 14" key="2">
    <citation type="submission" date="2019-01" db="EMBL/GenBank/DDBJ databases">
        <title>Tautonia sociabilis, a novel thermotolerant planctomycete of Isosphaeraceae family, isolated from a 4000 m deep subterranean habitat.</title>
        <authorList>
            <person name="Kovaleva O.L."/>
            <person name="Elcheninov A.G."/>
            <person name="Van Heerden E."/>
            <person name="Toshchakov S.V."/>
            <person name="Novikov A."/>
            <person name="Bonch-Osmolovskaya E.A."/>
            <person name="Kublanov I.V."/>
        </authorList>
    </citation>
    <scope>NUCLEOTIDE SEQUENCE [LARGE SCALE GENOMIC DNA]</scope>
    <source>
        <strain evidence="13 14">GM2012</strain>
    </source>
</reference>
<dbReference type="PANTHER" id="PTHR20941:SF1">
    <property type="entry name" value="FOLIC ACID SYNTHESIS PROTEIN FOL1"/>
    <property type="match status" value="1"/>
</dbReference>
<dbReference type="GO" id="GO:0046872">
    <property type="term" value="F:metal ion binding"/>
    <property type="evidence" value="ECO:0007669"/>
    <property type="project" value="UniProtKB-KW"/>
</dbReference>
<comment type="pathway">
    <text evidence="3">Cofactor biosynthesis; tetrahydrofolate biosynthesis; 7,8-dihydrofolate from 2-amino-4-hydroxy-6-hydroxymethyl-7,8-dihydropteridine diphosphate and 4-aminobenzoate: step 1/2.</text>
</comment>
<proteinExistence type="inferred from homology"/>
<evidence type="ECO:0000256" key="1">
    <source>
        <dbReference type="ARBA" id="ARBA00000012"/>
    </source>
</evidence>
<dbReference type="PANTHER" id="PTHR20941">
    <property type="entry name" value="FOLATE SYNTHESIS PROTEINS"/>
    <property type="match status" value="1"/>
</dbReference>
<evidence type="ECO:0000256" key="5">
    <source>
        <dbReference type="ARBA" id="ARBA00012458"/>
    </source>
</evidence>
<protein>
    <recommendedName>
        <fullName evidence="6">Dihydropteroate synthase</fullName>
        <ecNumber evidence="5">2.5.1.15</ecNumber>
    </recommendedName>
    <alternativeName>
        <fullName evidence="11">Dihydropteroate pyrophosphorylase</fullName>
    </alternativeName>
</protein>
<sequence length="260" mass="27353">MGILNLTPDSFSDGGLAPDLDAAVSRAEQLVADGADLLDLGGESSRPGADPVPLEEEIRRVLPVVEALAGRIGVPLSIDTTKPEVAERALRAGASVINDIRGLSGDDRMPKIVAESGAAVVLMHMKGSPKTMQRNPTYADVVTEVYDELARLVERAEASGIERSRIAVDPGIGFGKTADHNWELLRRLGRLEGIGCSILVGTSRKRFLGDLTGRGVGDRAAASVASSLLAIEAGADIVRVHDVAAMADAVKVWSAIKHHD</sequence>
<evidence type="ECO:0000256" key="9">
    <source>
        <dbReference type="ARBA" id="ARBA00022842"/>
    </source>
</evidence>
<evidence type="ECO:0000256" key="3">
    <source>
        <dbReference type="ARBA" id="ARBA00004763"/>
    </source>
</evidence>
<dbReference type="Proteomes" id="UP000280296">
    <property type="component" value="Unassembled WGS sequence"/>
</dbReference>
<dbReference type="SUPFAM" id="SSF51717">
    <property type="entry name" value="Dihydropteroate synthetase-like"/>
    <property type="match status" value="1"/>
</dbReference>
<organism evidence="13 14">
    <name type="scientific">Tautonia sociabilis</name>
    <dbReference type="NCBI Taxonomy" id="2080755"/>
    <lineage>
        <taxon>Bacteria</taxon>
        <taxon>Pseudomonadati</taxon>
        <taxon>Planctomycetota</taxon>
        <taxon>Planctomycetia</taxon>
        <taxon>Isosphaerales</taxon>
        <taxon>Isosphaeraceae</taxon>
        <taxon>Tautonia</taxon>
    </lineage>
</organism>
<evidence type="ECO:0000256" key="6">
    <source>
        <dbReference type="ARBA" id="ARBA00016919"/>
    </source>
</evidence>
<comment type="catalytic activity">
    <reaction evidence="1">
        <text>(7,8-dihydropterin-6-yl)methyl diphosphate + 4-aminobenzoate = 7,8-dihydropteroate + diphosphate</text>
        <dbReference type="Rhea" id="RHEA:19949"/>
        <dbReference type="ChEBI" id="CHEBI:17836"/>
        <dbReference type="ChEBI" id="CHEBI:17839"/>
        <dbReference type="ChEBI" id="CHEBI:33019"/>
        <dbReference type="ChEBI" id="CHEBI:72950"/>
        <dbReference type="EC" id="2.5.1.15"/>
    </reaction>
</comment>
<dbReference type="GO" id="GO:0046656">
    <property type="term" value="P:folic acid biosynthetic process"/>
    <property type="evidence" value="ECO:0007669"/>
    <property type="project" value="UniProtKB-KW"/>
</dbReference>
<dbReference type="InterPro" id="IPR011005">
    <property type="entry name" value="Dihydropteroate_synth-like_sf"/>
</dbReference>
<evidence type="ECO:0000259" key="12">
    <source>
        <dbReference type="PROSITE" id="PS50972"/>
    </source>
</evidence>
<dbReference type="EC" id="2.5.1.15" evidence="5"/>
<evidence type="ECO:0000256" key="2">
    <source>
        <dbReference type="ARBA" id="ARBA00001946"/>
    </source>
</evidence>
<dbReference type="Gene3D" id="3.20.20.20">
    <property type="entry name" value="Dihydropteroate synthase-like"/>
    <property type="match status" value="1"/>
</dbReference>
<dbReference type="OrthoDB" id="9811744at2"/>
<gene>
    <name evidence="13" type="primary">folP</name>
    <name evidence="13" type="ORF">TsocGM_16650</name>
</gene>